<proteinExistence type="inferred from homology"/>
<dbReference type="EMBL" id="BAAAOS010000014">
    <property type="protein sequence ID" value="GAA1562860.1"/>
    <property type="molecule type" value="Genomic_DNA"/>
</dbReference>
<keyword evidence="2" id="KW-0378">Hydrolase</keyword>
<reference evidence="4" key="1">
    <citation type="journal article" date="2019" name="Int. J. Syst. Evol. Microbiol.">
        <title>The Global Catalogue of Microorganisms (GCM) 10K type strain sequencing project: providing services to taxonomists for standard genome sequencing and annotation.</title>
        <authorList>
            <consortium name="The Broad Institute Genomics Platform"/>
            <consortium name="The Broad Institute Genome Sequencing Center for Infectious Disease"/>
            <person name="Wu L."/>
            <person name="Ma J."/>
        </authorList>
    </citation>
    <scope>NUCLEOTIDE SEQUENCE [LARGE SCALE GENOMIC DNA]</scope>
    <source>
        <strain evidence="4">JCM 14969</strain>
    </source>
</reference>
<name>A0ABP4NJM2_9ACTN</name>
<gene>
    <name evidence="3" type="ORF">GCM10009789_14920</name>
</gene>
<evidence type="ECO:0008006" key="5">
    <source>
        <dbReference type="Google" id="ProtNLM"/>
    </source>
</evidence>
<evidence type="ECO:0000313" key="4">
    <source>
        <dbReference type="Proteomes" id="UP001500393"/>
    </source>
</evidence>
<accession>A0ABP4NJM2</accession>
<comment type="caution">
    <text evidence="3">The sequence shown here is derived from an EMBL/GenBank/DDBJ whole genome shotgun (WGS) entry which is preliminary data.</text>
</comment>
<dbReference type="PANTHER" id="PTHR21661">
    <property type="entry name" value="EPOXIDE HYDROLASE 1-RELATED"/>
    <property type="match status" value="1"/>
</dbReference>
<keyword evidence="4" id="KW-1185">Reference proteome</keyword>
<sequence length="93" mass="10433">MLYWLTGTAGSAARIYYERAHADYWGDPIEPSGTPTALADFAAENFIPLRHIAERTNNIVRWTHYPRGGHFAAMELPELLVADIRAFFGQLPG</sequence>
<dbReference type="Proteomes" id="UP001500393">
    <property type="component" value="Unassembled WGS sequence"/>
</dbReference>
<dbReference type="SUPFAM" id="SSF53474">
    <property type="entry name" value="alpha/beta-Hydrolases"/>
    <property type="match status" value="1"/>
</dbReference>
<evidence type="ECO:0000256" key="2">
    <source>
        <dbReference type="ARBA" id="ARBA00022801"/>
    </source>
</evidence>
<protein>
    <recommendedName>
        <fullName evidence="5">Epoxide hydrolase</fullName>
    </recommendedName>
</protein>
<dbReference type="Gene3D" id="3.40.50.1820">
    <property type="entry name" value="alpha/beta hydrolase"/>
    <property type="match status" value="1"/>
</dbReference>
<comment type="similarity">
    <text evidence="1">Belongs to the peptidase S33 family.</text>
</comment>
<organism evidence="3 4">
    <name type="scientific">Kribbella sancticallisti</name>
    <dbReference type="NCBI Taxonomy" id="460087"/>
    <lineage>
        <taxon>Bacteria</taxon>
        <taxon>Bacillati</taxon>
        <taxon>Actinomycetota</taxon>
        <taxon>Actinomycetes</taxon>
        <taxon>Propionibacteriales</taxon>
        <taxon>Kribbellaceae</taxon>
        <taxon>Kribbella</taxon>
    </lineage>
</organism>
<evidence type="ECO:0000313" key="3">
    <source>
        <dbReference type="EMBL" id="GAA1562860.1"/>
    </source>
</evidence>
<evidence type="ECO:0000256" key="1">
    <source>
        <dbReference type="ARBA" id="ARBA00010088"/>
    </source>
</evidence>
<dbReference type="InterPro" id="IPR029058">
    <property type="entry name" value="AB_hydrolase_fold"/>
</dbReference>
<dbReference type="PANTHER" id="PTHR21661:SF35">
    <property type="entry name" value="EPOXIDE HYDROLASE"/>
    <property type="match status" value="1"/>
</dbReference>